<dbReference type="GeneID" id="66114452"/>
<comment type="caution">
    <text evidence="3">The sequence shown here is derived from an EMBL/GenBank/DDBJ whole genome shotgun (WGS) entry which is preliminary data.</text>
</comment>
<dbReference type="PROSITE" id="PS50102">
    <property type="entry name" value="RRM"/>
    <property type="match status" value="2"/>
</dbReference>
<keyword evidence="4" id="KW-1185">Reference proteome</keyword>
<dbReference type="GO" id="GO:0003723">
    <property type="term" value="F:RNA binding"/>
    <property type="evidence" value="ECO:0007669"/>
    <property type="project" value="UniProtKB-UniRule"/>
</dbReference>
<protein>
    <recommendedName>
        <fullName evidence="2">RRM domain-containing protein</fullName>
    </recommendedName>
</protein>
<dbReference type="EMBL" id="JAHMUF010000014">
    <property type="protein sequence ID" value="KAG7192971.1"/>
    <property type="molecule type" value="Genomic_DNA"/>
</dbReference>
<dbReference type="OrthoDB" id="266020at2759"/>
<feature type="domain" description="RRM" evidence="2">
    <location>
        <begin position="169"/>
        <end position="243"/>
    </location>
</feature>
<dbReference type="InterPro" id="IPR000504">
    <property type="entry name" value="RRM_dom"/>
</dbReference>
<dbReference type="SUPFAM" id="SSF54928">
    <property type="entry name" value="RNA-binding domain, RBD"/>
    <property type="match status" value="1"/>
</dbReference>
<dbReference type="Gene3D" id="3.30.70.330">
    <property type="match status" value="2"/>
</dbReference>
<feature type="domain" description="RRM" evidence="2">
    <location>
        <begin position="14"/>
        <end position="93"/>
    </location>
</feature>
<reference evidence="3" key="1">
    <citation type="submission" date="2021-03" db="EMBL/GenBank/DDBJ databases">
        <authorList>
            <person name="Palmer J.M."/>
        </authorList>
    </citation>
    <scope>NUCLEOTIDE SEQUENCE</scope>
    <source>
        <strain evidence="3">ARV_011</strain>
    </source>
</reference>
<evidence type="ECO:0000256" key="1">
    <source>
        <dbReference type="PROSITE-ProRule" id="PRU00176"/>
    </source>
</evidence>
<keyword evidence="1" id="KW-0694">RNA-binding</keyword>
<dbReference type="RefSeq" id="XP_043048520.1">
    <property type="nucleotide sequence ID" value="XM_043191888.1"/>
</dbReference>
<dbReference type="AlphaFoldDB" id="A0A9P8AH56"/>
<evidence type="ECO:0000313" key="3">
    <source>
        <dbReference type="EMBL" id="KAG7192971.1"/>
    </source>
</evidence>
<dbReference type="Proteomes" id="UP000790833">
    <property type="component" value="Unassembled WGS sequence"/>
</dbReference>
<dbReference type="InterPro" id="IPR012677">
    <property type="entry name" value="Nucleotide-bd_a/b_plait_sf"/>
</dbReference>
<sequence length="243" mass="27643">MSSNRIIKERMPIETIYINRLEEKVPISKLKLTIRRVFGQCGTIISIEANSSLKRRGQVFVTYSKKEESKAAIERFQDFRLFRNPIKVSYAHSTSDKILRLNGEMDKIQERRRLRKKRANAAAAAFAIAAKKQHMKSTNHSETPIAPTTPVKAQGTLNVTEWKLLPPHNVLLLQGISSQHTKDTICKIFESSNGFTNVRYVGVRRLAFIEFEIEAMATACLETIEGMIQQEFGNDALLSYAKK</sequence>
<name>A0A9P8AH56_9ASCO</name>
<evidence type="ECO:0000259" key="2">
    <source>
        <dbReference type="PROSITE" id="PS50102"/>
    </source>
</evidence>
<dbReference type="Pfam" id="PF00076">
    <property type="entry name" value="RRM_1"/>
    <property type="match status" value="1"/>
</dbReference>
<organism evidence="3 4">
    <name type="scientific">Scheffersomyces spartinae</name>
    <dbReference type="NCBI Taxonomy" id="45513"/>
    <lineage>
        <taxon>Eukaryota</taxon>
        <taxon>Fungi</taxon>
        <taxon>Dikarya</taxon>
        <taxon>Ascomycota</taxon>
        <taxon>Saccharomycotina</taxon>
        <taxon>Pichiomycetes</taxon>
        <taxon>Debaryomycetaceae</taxon>
        <taxon>Scheffersomyces</taxon>
    </lineage>
</organism>
<evidence type="ECO:0000313" key="4">
    <source>
        <dbReference type="Proteomes" id="UP000790833"/>
    </source>
</evidence>
<gene>
    <name evidence="3" type="ORF">KQ657_001078</name>
</gene>
<dbReference type="InterPro" id="IPR035979">
    <property type="entry name" value="RBD_domain_sf"/>
</dbReference>
<dbReference type="SMART" id="SM00360">
    <property type="entry name" value="RRM"/>
    <property type="match status" value="2"/>
</dbReference>
<accession>A0A9P8AH56</accession>
<proteinExistence type="predicted"/>